<dbReference type="GO" id="GO:0008270">
    <property type="term" value="F:zinc ion binding"/>
    <property type="evidence" value="ECO:0007669"/>
    <property type="project" value="UniProtKB-KW"/>
</dbReference>
<keyword evidence="5" id="KW-1133">Transmembrane helix</keyword>
<keyword evidence="2 4" id="KW-0863">Zinc-finger</keyword>
<accession>A0AAE1IPE0</accession>
<evidence type="ECO:0000313" key="8">
    <source>
        <dbReference type="Proteomes" id="UP001293593"/>
    </source>
</evidence>
<keyword evidence="8" id="KW-1185">Reference proteome</keyword>
<feature type="domain" description="GRF-type" evidence="6">
    <location>
        <begin position="46"/>
        <end position="89"/>
    </location>
</feature>
<dbReference type="Proteomes" id="UP001293593">
    <property type="component" value="Unassembled WGS sequence"/>
</dbReference>
<keyword evidence="5" id="KW-0812">Transmembrane</keyword>
<dbReference type="PROSITE" id="PS51999">
    <property type="entry name" value="ZF_GRF"/>
    <property type="match status" value="1"/>
</dbReference>
<evidence type="ECO:0000256" key="4">
    <source>
        <dbReference type="PROSITE-ProRule" id="PRU01343"/>
    </source>
</evidence>
<dbReference type="Pfam" id="PF06839">
    <property type="entry name" value="Zn_ribbon_GRF"/>
    <property type="match status" value="1"/>
</dbReference>
<dbReference type="EMBL" id="JAWXYG010000014">
    <property type="protein sequence ID" value="KAK4253980.1"/>
    <property type="molecule type" value="Genomic_DNA"/>
</dbReference>
<keyword evidence="1" id="KW-0479">Metal-binding</keyword>
<organism evidence="7 8">
    <name type="scientific">Acacia crassicarpa</name>
    <name type="common">northern wattle</name>
    <dbReference type="NCBI Taxonomy" id="499986"/>
    <lineage>
        <taxon>Eukaryota</taxon>
        <taxon>Viridiplantae</taxon>
        <taxon>Streptophyta</taxon>
        <taxon>Embryophyta</taxon>
        <taxon>Tracheophyta</taxon>
        <taxon>Spermatophyta</taxon>
        <taxon>Magnoliopsida</taxon>
        <taxon>eudicotyledons</taxon>
        <taxon>Gunneridae</taxon>
        <taxon>Pentapetalae</taxon>
        <taxon>rosids</taxon>
        <taxon>fabids</taxon>
        <taxon>Fabales</taxon>
        <taxon>Fabaceae</taxon>
        <taxon>Caesalpinioideae</taxon>
        <taxon>mimosoid clade</taxon>
        <taxon>Acacieae</taxon>
        <taxon>Acacia</taxon>
    </lineage>
</organism>
<evidence type="ECO:0000256" key="3">
    <source>
        <dbReference type="ARBA" id="ARBA00022833"/>
    </source>
</evidence>
<comment type="caution">
    <text evidence="7">The sequence shown here is derived from an EMBL/GenBank/DDBJ whole genome shotgun (WGS) entry which is preliminary data.</text>
</comment>
<sequence length="183" mass="21153">MWKLFALHSPAAVFRGLYRVEKMNVYPGRGGSSGTISQRRTAAPRCKCGRSSVVYTSKTLRNPNRAFFGCPNFKEKLSYCDFFKWVDDCGNDSMDLEYWRMNKLELNNAELEFKLNYMDMKLNEHEMKIREQQTKMIQLSMKMVAEFDRVEKEIRVLGSCARVFAVTIVVVGAICIYVGGRLK</sequence>
<evidence type="ECO:0000256" key="5">
    <source>
        <dbReference type="SAM" id="Phobius"/>
    </source>
</evidence>
<evidence type="ECO:0000313" key="7">
    <source>
        <dbReference type="EMBL" id="KAK4253980.1"/>
    </source>
</evidence>
<evidence type="ECO:0000256" key="2">
    <source>
        <dbReference type="ARBA" id="ARBA00022771"/>
    </source>
</evidence>
<feature type="transmembrane region" description="Helical" evidence="5">
    <location>
        <begin position="161"/>
        <end position="180"/>
    </location>
</feature>
<proteinExistence type="predicted"/>
<name>A0AAE1IPE0_9FABA</name>
<dbReference type="PANTHER" id="PTHR33248">
    <property type="entry name" value="ZINC ION-BINDING PROTEIN"/>
    <property type="match status" value="1"/>
</dbReference>
<dbReference type="InterPro" id="IPR010666">
    <property type="entry name" value="Znf_GRF"/>
</dbReference>
<reference evidence="7" key="1">
    <citation type="submission" date="2023-10" db="EMBL/GenBank/DDBJ databases">
        <title>Chromosome-level genome of the transformable northern wattle, Acacia crassicarpa.</title>
        <authorList>
            <person name="Massaro I."/>
            <person name="Sinha N.R."/>
            <person name="Poethig S."/>
            <person name="Leichty A.R."/>
        </authorList>
    </citation>
    <scope>NUCLEOTIDE SEQUENCE</scope>
    <source>
        <strain evidence="7">Acra3RX</strain>
        <tissue evidence="7">Leaf</tissue>
    </source>
</reference>
<keyword evidence="5" id="KW-0472">Membrane</keyword>
<gene>
    <name evidence="7" type="ORF">QN277_009419</name>
</gene>
<protein>
    <recommendedName>
        <fullName evidence="6">GRF-type domain-containing protein</fullName>
    </recommendedName>
</protein>
<evidence type="ECO:0000256" key="1">
    <source>
        <dbReference type="ARBA" id="ARBA00022723"/>
    </source>
</evidence>
<keyword evidence="3" id="KW-0862">Zinc</keyword>
<evidence type="ECO:0000259" key="6">
    <source>
        <dbReference type="PROSITE" id="PS51999"/>
    </source>
</evidence>
<dbReference type="AlphaFoldDB" id="A0AAE1IPE0"/>